<feature type="coiled-coil region" evidence="1">
    <location>
        <begin position="180"/>
        <end position="214"/>
    </location>
</feature>
<sequence>MSPSNNASSSKIPSASQAGISRSKSTRPTRQLQNPAESNEGSGNLRAQKERAKRAFDRLKTVGMPDKISFDAFLELYLGEGEEATSGAREDKKESANEKTLKLKKRTQTKDIKKEDTLPNSQQIQFAGVADALDRLSERLVGRTQVAKVRQEINAAQARGDLEDLVAQEEAKRESLSGILASVKAEWEVESRKVKELEERKSMIAMRVDDLKRKMVLLGVLEALENVRMKRLGSTGEEVENVKGTKEGKGQGVGDLINGLRQEVILASRDINMILMNTQKKSLPELSISTTGHQRGNYSPPELAYQHSTIALANLHAYHARLKRVKAARPIAEPTSVPSSKEDLQRRLEKALRGAGVLAGTEQQELQTKLMIFARRRAEKERRRTLSVPDANLSVEDLKKKQCINEAKRKEVQRLLNRVVALGWVCEGYVDLISTFRQETAPTLEKLLDEEQKRVEGRVDLMKAEILKHENQNLGGC</sequence>
<protein>
    <submittedName>
        <fullName evidence="3">Uncharacterized protein</fullName>
    </submittedName>
</protein>
<feature type="region of interest" description="Disordered" evidence="2">
    <location>
        <begin position="1"/>
        <end position="59"/>
    </location>
</feature>
<dbReference type="OrthoDB" id="3256901at2759"/>
<feature type="compositionally biased region" description="Polar residues" evidence="2">
    <location>
        <begin position="1"/>
        <end position="42"/>
    </location>
</feature>
<reference evidence="3" key="1">
    <citation type="submission" date="2020-11" db="EMBL/GenBank/DDBJ databases">
        <authorList>
            <consortium name="DOE Joint Genome Institute"/>
            <person name="Ahrendt S."/>
            <person name="Riley R."/>
            <person name="Andreopoulos W."/>
            <person name="Labutti K."/>
            <person name="Pangilinan J."/>
            <person name="Ruiz-Duenas F.J."/>
            <person name="Barrasa J.M."/>
            <person name="Sanchez-Garcia M."/>
            <person name="Camarero S."/>
            <person name="Miyauchi S."/>
            <person name="Serrano A."/>
            <person name="Linde D."/>
            <person name="Babiker R."/>
            <person name="Drula E."/>
            <person name="Ayuso-Fernandez I."/>
            <person name="Pacheco R."/>
            <person name="Padilla G."/>
            <person name="Ferreira P."/>
            <person name="Barriuso J."/>
            <person name="Kellner H."/>
            <person name="Castanera R."/>
            <person name="Alfaro M."/>
            <person name="Ramirez L."/>
            <person name="Pisabarro A.G."/>
            <person name="Kuo A."/>
            <person name="Tritt A."/>
            <person name="Lipzen A."/>
            <person name="He G."/>
            <person name="Yan M."/>
            <person name="Ng V."/>
            <person name="Cullen D."/>
            <person name="Martin F."/>
            <person name="Rosso M.-N."/>
            <person name="Henrissat B."/>
            <person name="Hibbett D."/>
            <person name="Martinez A.T."/>
            <person name="Grigoriev I.V."/>
        </authorList>
    </citation>
    <scope>NUCLEOTIDE SEQUENCE</scope>
    <source>
        <strain evidence="3">CBS 506.95</strain>
    </source>
</reference>
<accession>A0A9P6ELZ5</accession>
<dbReference type="Proteomes" id="UP000807306">
    <property type="component" value="Unassembled WGS sequence"/>
</dbReference>
<dbReference type="AlphaFoldDB" id="A0A9P6ELZ5"/>
<name>A0A9P6ELZ5_9AGAR</name>
<feature type="compositionally biased region" description="Basic and acidic residues" evidence="2">
    <location>
        <begin position="47"/>
        <end position="59"/>
    </location>
</feature>
<evidence type="ECO:0000256" key="2">
    <source>
        <dbReference type="SAM" id="MobiDB-lite"/>
    </source>
</evidence>
<gene>
    <name evidence="3" type="ORF">CPB83DRAFT_97576</name>
</gene>
<dbReference type="EMBL" id="MU157835">
    <property type="protein sequence ID" value="KAF9531298.1"/>
    <property type="molecule type" value="Genomic_DNA"/>
</dbReference>
<organism evidence="3 4">
    <name type="scientific">Crepidotus variabilis</name>
    <dbReference type="NCBI Taxonomy" id="179855"/>
    <lineage>
        <taxon>Eukaryota</taxon>
        <taxon>Fungi</taxon>
        <taxon>Dikarya</taxon>
        <taxon>Basidiomycota</taxon>
        <taxon>Agaricomycotina</taxon>
        <taxon>Agaricomycetes</taxon>
        <taxon>Agaricomycetidae</taxon>
        <taxon>Agaricales</taxon>
        <taxon>Agaricineae</taxon>
        <taxon>Crepidotaceae</taxon>
        <taxon>Crepidotus</taxon>
    </lineage>
</organism>
<keyword evidence="1" id="KW-0175">Coiled coil</keyword>
<comment type="caution">
    <text evidence="3">The sequence shown here is derived from an EMBL/GenBank/DDBJ whole genome shotgun (WGS) entry which is preliminary data.</text>
</comment>
<evidence type="ECO:0000313" key="4">
    <source>
        <dbReference type="Proteomes" id="UP000807306"/>
    </source>
</evidence>
<evidence type="ECO:0000256" key="1">
    <source>
        <dbReference type="SAM" id="Coils"/>
    </source>
</evidence>
<keyword evidence="4" id="KW-1185">Reference proteome</keyword>
<evidence type="ECO:0000313" key="3">
    <source>
        <dbReference type="EMBL" id="KAF9531298.1"/>
    </source>
</evidence>
<proteinExistence type="predicted"/>